<dbReference type="EMBL" id="VAUP01000035">
    <property type="protein sequence ID" value="TLX41723.1"/>
    <property type="molecule type" value="Genomic_DNA"/>
</dbReference>
<dbReference type="RefSeq" id="WP_138400589.1">
    <property type="nucleotide sequence ID" value="NZ_JBAFVI010000005.1"/>
</dbReference>
<dbReference type="OrthoDB" id="7363897at2"/>
<reference evidence="1 2" key="1">
    <citation type="submission" date="2019-05" db="EMBL/GenBank/DDBJ databases">
        <authorList>
            <person name="Zhou X."/>
        </authorList>
    </citation>
    <scope>NUCLEOTIDE SEQUENCE [LARGE SCALE GENOMIC DNA]</scope>
    <source>
        <strain evidence="1 2">DSM 432</strain>
    </source>
</reference>
<evidence type="ECO:0000313" key="1">
    <source>
        <dbReference type="EMBL" id="TLX41723.1"/>
    </source>
</evidence>
<comment type="caution">
    <text evidence="1">The sequence shown here is derived from an EMBL/GenBank/DDBJ whole genome shotgun (WGS) entry which is preliminary data.</text>
</comment>
<dbReference type="GeneID" id="95775057"/>
<accession>A0A6C1KSM8</accession>
<evidence type="ECO:0008006" key="3">
    <source>
        <dbReference type="Google" id="ProtNLM"/>
    </source>
</evidence>
<proteinExistence type="predicted"/>
<sequence length="68" mass="7673">MFVVLYACLITAPATCREERINVSVEAAAPTACMMSSQFTIAQWSEEHPQWQVGRWKCVPASRLSRDI</sequence>
<organism evidence="1 2">
    <name type="scientific">Xanthobacter autotrophicus</name>
    <dbReference type="NCBI Taxonomy" id="280"/>
    <lineage>
        <taxon>Bacteria</taxon>
        <taxon>Pseudomonadati</taxon>
        <taxon>Pseudomonadota</taxon>
        <taxon>Alphaproteobacteria</taxon>
        <taxon>Hyphomicrobiales</taxon>
        <taxon>Xanthobacteraceae</taxon>
        <taxon>Xanthobacter</taxon>
    </lineage>
</organism>
<gene>
    <name evidence="1" type="ORF">FBQ73_16510</name>
</gene>
<protein>
    <recommendedName>
        <fullName evidence="3">Secreted protein</fullName>
    </recommendedName>
</protein>
<evidence type="ECO:0000313" key="2">
    <source>
        <dbReference type="Proteomes" id="UP000305131"/>
    </source>
</evidence>
<dbReference type="AlphaFoldDB" id="A0A6C1KSM8"/>
<name>A0A6C1KSM8_XANAU</name>
<dbReference type="Proteomes" id="UP000305131">
    <property type="component" value="Unassembled WGS sequence"/>
</dbReference>